<dbReference type="EMBL" id="CAXDID020000019">
    <property type="protein sequence ID" value="CAL5985886.1"/>
    <property type="molecule type" value="Genomic_DNA"/>
</dbReference>
<proteinExistence type="predicted"/>
<reference evidence="1 2" key="1">
    <citation type="submission" date="2024-07" db="EMBL/GenBank/DDBJ databases">
        <authorList>
            <person name="Akdeniz Z."/>
        </authorList>
    </citation>
    <scope>NUCLEOTIDE SEQUENCE [LARGE SCALE GENOMIC DNA]</scope>
</reference>
<comment type="caution">
    <text evidence="1">The sequence shown here is derived from an EMBL/GenBank/DDBJ whole genome shotgun (WGS) entry which is preliminary data.</text>
</comment>
<organism evidence="1 2">
    <name type="scientific">Hexamita inflata</name>
    <dbReference type="NCBI Taxonomy" id="28002"/>
    <lineage>
        <taxon>Eukaryota</taxon>
        <taxon>Metamonada</taxon>
        <taxon>Diplomonadida</taxon>
        <taxon>Hexamitidae</taxon>
        <taxon>Hexamitinae</taxon>
        <taxon>Hexamita</taxon>
    </lineage>
</organism>
<protein>
    <submittedName>
        <fullName evidence="1">Hypothetical_protein</fullName>
    </submittedName>
</protein>
<dbReference type="Proteomes" id="UP001642409">
    <property type="component" value="Unassembled WGS sequence"/>
</dbReference>
<name>A0ABP1H4H2_9EUKA</name>
<evidence type="ECO:0000313" key="2">
    <source>
        <dbReference type="Proteomes" id="UP001642409"/>
    </source>
</evidence>
<gene>
    <name evidence="1" type="ORF">HINF_LOCUS9148</name>
</gene>
<keyword evidence="2" id="KW-1185">Reference proteome</keyword>
<sequence length="313" mass="37211">MPRIRPNVNMKKNLITNFVWRMQIVYQINLTDTCDIIEYYKNLPLDAKHLFTNIWKELDISIGKIPNGSKTYSYKFINEVVAGQFSDKWPVQVKERAKNFARPAIYQRMEQFSGNKSDDEMYELCKDIIELTFQAFNNFQNEEIVGTSKIMQDMLRHFIIFEIPRIRAQLKGSKQLKFNSDLFPGSNPQFKGLNYSFQQEQQEILHLTVDNQLQNPCEQNEELICSCLFGQEEVFEEERPEENVTQKLVVYSCDEFHKYEMKIRAQQVDEIDFMFSDICDCSRLMFLSLYQFHQGCFKMFKYCGFLKNNRTKS</sequence>
<accession>A0ABP1H4H2</accession>
<evidence type="ECO:0000313" key="1">
    <source>
        <dbReference type="EMBL" id="CAL5985886.1"/>
    </source>
</evidence>